<organism evidence="2 3">
    <name type="scientific">Protopolystoma xenopodis</name>
    <dbReference type="NCBI Taxonomy" id="117903"/>
    <lineage>
        <taxon>Eukaryota</taxon>
        <taxon>Metazoa</taxon>
        <taxon>Spiralia</taxon>
        <taxon>Lophotrochozoa</taxon>
        <taxon>Platyhelminthes</taxon>
        <taxon>Monogenea</taxon>
        <taxon>Polyopisthocotylea</taxon>
        <taxon>Polystomatidea</taxon>
        <taxon>Polystomatidae</taxon>
        <taxon>Protopolystoma</taxon>
    </lineage>
</organism>
<keyword evidence="1" id="KW-0812">Transmembrane</keyword>
<reference evidence="2" key="1">
    <citation type="submission" date="2018-11" db="EMBL/GenBank/DDBJ databases">
        <authorList>
            <consortium name="Pathogen Informatics"/>
        </authorList>
    </citation>
    <scope>NUCLEOTIDE SEQUENCE</scope>
</reference>
<feature type="transmembrane region" description="Helical" evidence="1">
    <location>
        <begin position="163"/>
        <end position="184"/>
    </location>
</feature>
<evidence type="ECO:0000313" key="2">
    <source>
        <dbReference type="EMBL" id="VEL14632.1"/>
    </source>
</evidence>
<dbReference type="EMBL" id="CAAALY010021802">
    <property type="protein sequence ID" value="VEL14632.1"/>
    <property type="molecule type" value="Genomic_DNA"/>
</dbReference>
<keyword evidence="3" id="KW-1185">Reference proteome</keyword>
<protein>
    <submittedName>
        <fullName evidence="2">Uncharacterized protein</fullName>
    </submittedName>
</protein>
<dbReference type="Proteomes" id="UP000784294">
    <property type="component" value="Unassembled WGS sequence"/>
</dbReference>
<keyword evidence="1" id="KW-0472">Membrane</keyword>
<sequence>MIGFPEFSKPLLGSSAPATSLKQTQALTPYQHLSWYSDLSLKQTDAADMYELNSIDSSSTQKPPHLSGSIDIGDPDATVPLAKEMIFPDPRRMGSVNLGILPEWPNTQTDSRSHIISYHKEKHYSQSTHVINLIEDENWLGLLHDLSYLILSPYPPGFQLARFVGWLPQLFGLIGLIVVIYRFFVGHAGEEAAAALRLTNAANITRSQSNAAEIFVDRFAHNQKISK</sequence>
<gene>
    <name evidence="2" type="ORF">PXEA_LOCUS8072</name>
</gene>
<proteinExistence type="predicted"/>
<name>A0A3S5A4B3_9PLAT</name>
<keyword evidence="1" id="KW-1133">Transmembrane helix</keyword>
<accession>A0A3S5A4B3</accession>
<evidence type="ECO:0000256" key="1">
    <source>
        <dbReference type="SAM" id="Phobius"/>
    </source>
</evidence>
<dbReference type="AlphaFoldDB" id="A0A3S5A4B3"/>
<comment type="caution">
    <text evidence="2">The sequence shown here is derived from an EMBL/GenBank/DDBJ whole genome shotgun (WGS) entry which is preliminary data.</text>
</comment>
<evidence type="ECO:0000313" key="3">
    <source>
        <dbReference type="Proteomes" id="UP000784294"/>
    </source>
</evidence>